<dbReference type="EMBL" id="UINC01067592">
    <property type="protein sequence ID" value="SVB99397.1"/>
    <property type="molecule type" value="Genomic_DNA"/>
</dbReference>
<name>A0A382IJJ8_9ZZZZ</name>
<protein>
    <submittedName>
        <fullName evidence="1">Uncharacterized protein</fullName>
    </submittedName>
</protein>
<sequence length="443" mass="48479">EFTIYSDKWIPTDKYPDGTPVAPSSVVPSEYEYGTPVPGDVIGVTVPREDVLSTVRGFTVEGKFGSAAGIQPAEGQIIINPAKAEEYKNIVESWQSPLSIHGGMFIEPSGELTSEGFRYLRDKEVLVAKSTIPMKTMDENLADLKIETGVVTLDSDKKSKILEEQKAAESGKIYDASDMLQPAASGFVAKPSVMGLSPEFSAYLGMGTSEKKVGISPFAVGAMLAPSLAVANAAELKKFEEAPARWIFENVPDVPTEKGLALEAAGEISPYMTYSEKVDADLVVREGWADDTKYNVSRAMAPFIEIFKAGGQIATGDSEGDYKIDEYTVLSRTFGGVMEQVQHSFDQVFDEDLRMGTGGKKKWQEGEHKARPWDSYAIIDSETGAVVVTDAEQRARTDLDWAGGKMDMFQKEMIQPKKGQEWEGHGQAIFQRIETEPVGFLME</sequence>
<evidence type="ECO:0000313" key="1">
    <source>
        <dbReference type="EMBL" id="SVB99397.1"/>
    </source>
</evidence>
<organism evidence="1">
    <name type="scientific">marine metagenome</name>
    <dbReference type="NCBI Taxonomy" id="408172"/>
    <lineage>
        <taxon>unclassified sequences</taxon>
        <taxon>metagenomes</taxon>
        <taxon>ecological metagenomes</taxon>
    </lineage>
</organism>
<feature type="non-terminal residue" evidence="1">
    <location>
        <position position="443"/>
    </location>
</feature>
<feature type="non-terminal residue" evidence="1">
    <location>
        <position position="1"/>
    </location>
</feature>
<dbReference type="AlphaFoldDB" id="A0A382IJJ8"/>
<reference evidence="1" key="1">
    <citation type="submission" date="2018-05" db="EMBL/GenBank/DDBJ databases">
        <authorList>
            <person name="Lanie J.A."/>
            <person name="Ng W.-L."/>
            <person name="Kazmierczak K.M."/>
            <person name="Andrzejewski T.M."/>
            <person name="Davidsen T.M."/>
            <person name="Wayne K.J."/>
            <person name="Tettelin H."/>
            <person name="Glass J.I."/>
            <person name="Rusch D."/>
            <person name="Podicherti R."/>
            <person name="Tsui H.-C.T."/>
            <person name="Winkler M.E."/>
        </authorList>
    </citation>
    <scope>NUCLEOTIDE SEQUENCE</scope>
</reference>
<accession>A0A382IJJ8</accession>
<proteinExistence type="predicted"/>
<gene>
    <name evidence="1" type="ORF">METZ01_LOCUS252251</name>
</gene>